<organism evidence="1">
    <name type="scientific">Davidia involucrata</name>
    <name type="common">Dove tree</name>
    <dbReference type="NCBI Taxonomy" id="16924"/>
    <lineage>
        <taxon>Eukaryota</taxon>
        <taxon>Viridiplantae</taxon>
        <taxon>Streptophyta</taxon>
        <taxon>Embryophyta</taxon>
        <taxon>Tracheophyta</taxon>
        <taxon>Spermatophyta</taxon>
        <taxon>Magnoliopsida</taxon>
        <taxon>eudicotyledons</taxon>
        <taxon>Gunneridae</taxon>
        <taxon>Pentapetalae</taxon>
        <taxon>asterids</taxon>
        <taxon>Cornales</taxon>
        <taxon>Nyssaceae</taxon>
        <taxon>Davidia</taxon>
    </lineage>
</organism>
<name>A0A5B7B2N6_DAVIN</name>
<protein>
    <submittedName>
        <fullName evidence="1">Uncharacterized protein</fullName>
    </submittedName>
</protein>
<evidence type="ECO:0000313" key="1">
    <source>
        <dbReference type="EMBL" id="MPA63147.1"/>
    </source>
</evidence>
<accession>A0A5B7B2N6</accession>
<gene>
    <name evidence="1" type="ORF">Din_032588</name>
</gene>
<dbReference type="AlphaFoldDB" id="A0A5B7B2N6"/>
<sequence length="130" mass="14971">MLTQAIRLELGTLELTNSMLLTLLELSSLPTQLSYIKLRLAIALKRKSGDRLSGLSWLNTLNAKGSHHMHIMHNIWHTLFPMDNLMEVASGRRMPNLHQMYVKMLNCINMILISWQCLKLFDTNLGKKKL</sequence>
<proteinExistence type="predicted"/>
<reference evidence="1" key="1">
    <citation type="submission" date="2019-08" db="EMBL/GenBank/DDBJ databases">
        <title>Reference gene set and small RNA set construction with multiple tissues from Davidia involucrata Baill.</title>
        <authorList>
            <person name="Yang H."/>
            <person name="Zhou C."/>
            <person name="Li G."/>
            <person name="Wang J."/>
            <person name="Gao P."/>
            <person name="Wang M."/>
            <person name="Wang R."/>
            <person name="Zhao Y."/>
        </authorList>
    </citation>
    <scope>NUCLEOTIDE SEQUENCE</scope>
    <source>
        <tissue evidence="1">Mixed with DoveR01_LX</tissue>
    </source>
</reference>
<dbReference type="EMBL" id="GHES01032588">
    <property type="protein sequence ID" value="MPA63147.1"/>
    <property type="molecule type" value="Transcribed_RNA"/>
</dbReference>